<dbReference type="EMBL" id="OZ037954">
    <property type="protein sequence ID" value="CAL1698832.1"/>
    <property type="molecule type" value="Genomic_DNA"/>
</dbReference>
<dbReference type="Pfam" id="PF03036">
    <property type="entry name" value="Perilipin"/>
    <property type="match status" value="1"/>
</dbReference>
<keyword evidence="3" id="KW-1185">Reference proteome</keyword>
<gene>
    <name evidence="2" type="ORF">GFSPODELE1_LOCUS2342</name>
</gene>
<reference evidence="3" key="1">
    <citation type="submission" date="2024-04" db="EMBL/GenBank/DDBJ databases">
        <authorList>
            <person name="Shaw F."/>
            <person name="Minotto A."/>
        </authorList>
    </citation>
    <scope>NUCLEOTIDE SEQUENCE [LARGE SCALE GENOMIC DNA]</scope>
</reference>
<comment type="similarity">
    <text evidence="1">Belongs to the perilipin family.</text>
</comment>
<dbReference type="PANTHER" id="PTHR14024:SF49">
    <property type="entry name" value="LIPID STORAGE DROPLETS SURFACE-BINDING PROTEIN 1"/>
    <property type="match status" value="1"/>
</dbReference>
<evidence type="ECO:0000313" key="3">
    <source>
        <dbReference type="Proteomes" id="UP001497453"/>
    </source>
</evidence>
<proteinExistence type="inferred from homology"/>
<evidence type="ECO:0000313" key="2">
    <source>
        <dbReference type="EMBL" id="CAL1698832.1"/>
    </source>
</evidence>
<dbReference type="PANTHER" id="PTHR14024">
    <property type="entry name" value="PERILIPIN"/>
    <property type="match status" value="1"/>
</dbReference>
<evidence type="ECO:0008006" key="4">
    <source>
        <dbReference type="Google" id="ProtNLM"/>
    </source>
</evidence>
<protein>
    <recommendedName>
        <fullName evidence="4">Lipid droplet-associated perilipin protein</fullName>
    </recommendedName>
</protein>
<organism evidence="2 3">
    <name type="scientific">Somion occarium</name>
    <dbReference type="NCBI Taxonomy" id="3059160"/>
    <lineage>
        <taxon>Eukaryota</taxon>
        <taxon>Fungi</taxon>
        <taxon>Dikarya</taxon>
        <taxon>Basidiomycota</taxon>
        <taxon>Agaricomycotina</taxon>
        <taxon>Agaricomycetes</taxon>
        <taxon>Polyporales</taxon>
        <taxon>Cerrenaceae</taxon>
        <taxon>Somion</taxon>
    </lineage>
</organism>
<dbReference type="InterPro" id="IPR004279">
    <property type="entry name" value="Perilipin"/>
</dbReference>
<name>A0ABP1CXI2_9APHY</name>
<dbReference type="Proteomes" id="UP001497453">
    <property type="component" value="Chromosome 11"/>
</dbReference>
<sequence length="346" mass="37088">MATQTEAPVQAAPEITILQRVVSIPLIASSIGAVDSTLSSNAYIRSPYAHAKDISKTALSYTEPIQKRLAPILVRADEYANKGLDVVESRYPYPFKTPTEDIINDLKGRSDSAKNVANKTIDERVKSPAYNVAQGIDQKFAPIVDYFEVAVNKVHSASGTPTEHPAGEAPKFQYQRAVALSKDLSADLLNYSTEQINQIKAQSVLVQRAADAAQKVSEIASTSYGAAQERVHALSDVMLQELQRVQASTAKLPAAVQSSFRDLSASLANTIGELSAILTSSDPIPDKVHRVRDTVQGRVEPVLEASAVRVQEILNVLLGKASEKSDQVQDAAANGAATIADSNGHT</sequence>
<accession>A0ABP1CXI2</accession>
<evidence type="ECO:0000256" key="1">
    <source>
        <dbReference type="ARBA" id="ARBA00006311"/>
    </source>
</evidence>